<dbReference type="Proteomes" id="UP001055093">
    <property type="component" value="Unassembled WGS sequence"/>
</dbReference>
<dbReference type="NCBIfam" id="NF041886">
    <property type="entry name" value="Rmf_CrpP_fam"/>
    <property type="match status" value="1"/>
</dbReference>
<gene>
    <name evidence="4" type="primary">rmf</name>
    <name evidence="4" type="ORF">BGCPKDLD_0246</name>
</gene>
<comment type="caution">
    <text evidence="4">The sequence shown here is derived from an EMBL/GenBank/DDBJ whole genome shotgun (WGS) entry which is preliminary data.</text>
</comment>
<dbReference type="InterPro" id="IPR023200">
    <property type="entry name" value="RMF_sf"/>
</dbReference>
<feature type="region of interest" description="Disordered" evidence="3">
    <location>
        <begin position="15"/>
        <end position="81"/>
    </location>
</feature>
<keyword evidence="1" id="KW-0963">Cytoplasm</keyword>
<dbReference type="Pfam" id="PF04957">
    <property type="entry name" value="RMF"/>
    <property type="match status" value="1"/>
</dbReference>
<evidence type="ECO:0000256" key="3">
    <source>
        <dbReference type="SAM" id="MobiDB-lite"/>
    </source>
</evidence>
<evidence type="ECO:0000256" key="1">
    <source>
        <dbReference type="ARBA" id="ARBA00022490"/>
    </source>
</evidence>
<name>A0ABQ4UNE1_9HYPH</name>
<reference evidence="4" key="1">
    <citation type="journal article" date="2021" name="Front. Microbiol.">
        <title>Comprehensive Comparative Genomics and Phenotyping of Methylobacterium Species.</title>
        <authorList>
            <person name="Alessa O."/>
            <person name="Ogura Y."/>
            <person name="Fujitani Y."/>
            <person name="Takami H."/>
            <person name="Hayashi T."/>
            <person name="Sahin N."/>
            <person name="Tani A."/>
        </authorList>
    </citation>
    <scope>NUCLEOTIDE SEQUENCE</scope>
    <source>
        <strain evidence="4">DSM 14458</strain>
    </source>
</reference>
<protein>
    <submittedName>
        <fullName evidence="4">Ribosome modulation factor</fullName>
    </submittedName>
</protein>
<keyword evidence="2" id="KW-0810">Translation regulation</keyword>
<accession>A0ABQ4UNE1</accession>
<organism evidence="4 5">
    <name type="scientific">Methylorubrum suomiense</name>
    <dbReference type="NCBI Taxonomy" id="144191"/>
    <lineage>
        <taxon>Bacteria</taxon>
        <taxon>Pseudomonadati</taxon>
        <taxon>Pseudomonadota</taxon>
        <taxon>Alphaproteobacteria</taxon>
        <taxon>Hyphomicrobiales</taxon>
        <taxon>Methylobacteriaceae</taxon>
        <taxon>Methylorubrum</taxon>
    </lineage>
</organism>
<dbReference type="InterPro" id="IPR007040">
    <property type="entry name" value="Ribosome_modulation_factor"/>
</dbReference>
<dbReference type="EMBL" id="BPRE01000001">
    <property type="protein sequence ID" value="GJE73680.1"/>
    <property type="molecule type" value="Genomic_DNA"/>
</dbReference>
<reference evidence="4" key="2">
    <citation type="submission" date="2021-08" db="EMBL/GenBank/DDBJ databases">
        <authorList>
            <person name="Tani A."/>
            <person name="Ola A."/>
            <person name="Ogura Y."/>
            <person name="Katsura K."/>
            <person name="Hayashi T."/>
        </authorList>
    </citation>
    <scope>NUCLEOTIDE SEQUENCE</scope>
    <source>
        <strain evidence="4">DSM 14458</strain>
    </source>
</reference>
<evidence type="ECO:0000256" key="2">
    <source>
        <dbReference type="ARBA" id="ARBA00022845"/>
    </source>
</evidence>
<dbReference type="Gene3D" id="1.10.10.620">
    <property type="entry name" value="ribosome modulation factor like domain"/>
    <property type="match status" value="1"/>
</dbReference>
<evidence type="ECO:0000313" key="5">
    <source>
        <dbReference type="Proteomes" id="UP001055093"/>
    </source>
</evidence>
<evidence type="ECO:0000313" key="4">
    <source>
        <dbReference type="EMBL" id="GJE73680.1"/>
    </source>
</evidence>
<proteinExistence type="predicted"/>
<keyword evidence="5" id="KW-1185">Reference proteome</keyword>
<sequence length="81" mass="8936">MAGDGLRHRLDFRARHIQQMSDTDLHAPADDPTAEGARARAQGRPRDACPYAQNSSERTAWLEGYDGSPMDRAPDLPMDNG</sequence>